<evidence type="ECO:0000313" key="2">
    <source>
        <dbReference type="Proteomes" id="UP000008177"/>
    </source>
</evidence>
<dbReference type="InParanoid" id="G2XXS0"/>
<dbReference type="Proteomes" id="UP000008177">
    <property type="component" value="Unplaced contigs"/>
</dbReference>
<dbReference type="HOGENOM" id="CLU_3224454_0_0_1"/>
<name>G2XXS0_BOTF4</name>
<reference evidence="2" key="1">
    <citation type="journal article" date="2011" name="PLoS Genet.">
        <title>Genomic analysis of the necrotrophic fungal pathogens Sclerotinia sclerotiorum and Botrytis cinerea.</title>
        <authorList>
            <person name="Amselem J."/>
            <person name="Cuomo C.A."/>
            <person name="van Kan J.A."/>
            <person name="Viaud M."/>
            <person name="Benito E.P."/>
            <person name="Couloux A."/>
            <person name="Coutinho P.M."/>
            <person name="de Vries R.P."/>
            <person name="Dyer P.S."/>
            <person name="Fillinger S."/>
            <person name="Fournier E."/>
            <person name="Gout L."/>
            <person name="Hahn M."/>
            <person name="Kohn L."/>
            <person name="Lapalu N."/>
            <person name="Plummer K.M."/>
            <person name="Pradier J.M."/>
            <person name="Quevillon E."/>
            <person name="Sharon A."/>
            <person name="Simon A."/>
            <person name="ten Have A."/>
            <person name="Tudzynski B."/>
            <person name="Tudzynski P."/>
            <person name="Wincker P."/>
            <person name="Andrew M."/>
            <person name="Anthouard V."/>
            <person name="Beever R.E."/>
            <person name="Beffa R."/>
            <person name="Benoit I."/>
            <person name="Bouzid O."/>
            <person name="Brault B."/>
            <person name="Chen Z."/>
            <person name="Choquer M."/>
            <person name="Collemare J."/>
            <person name="Cotton P."/>
            <person name="Danchin E.G."/>
            <person name="Da Silva C."/>
            <person name="Gautier A."/>
            <person name="Giraud C."/>
            <person name="Giraud T."/>
            <person name="Gonzalez C."/>
            <person name="Grossetete S."/>
            <person name="Guldener U."/>
            <person name="Henrissat B."/>
            <person name="Howlett B.J."/>
            <person name="Kodira C."/>
            <person name="Kretschmer M."/>
            <person name="Lappartient A."/>
            <person name="Leroch M."/>
            <person name="Levis C."/>
            <person name="Mauceli E."/>
            <person name="Neuveglise C."/>
            <person name="Oeser B."/>
            <person name="Pearson M."/>
            <person name="Poulain J."/>
            <person name="Poussereau N."/>
            <person name="Quesneville H."/>
            <person name="Rascle C."/>
            <person name="Schumacher J."/>
            <person name="Segurens B."/>
            <person name="Sexton A."/>
            <person name="Silva E."/>
            <person name="Sirven C."/>
            <person name="Soanes D.M."/>
            <person name="Talbot N.J."/>
            <person name="Templeton M."/>
            <person name="Yandava C."/>
            <person name="Yarden O."/>
            <person name="Zeng Q."/>
            <person name="Rollins J.A."/>
            <person name="Lebrun M.H."/>
            <person name="Dickman M."/>
        </authorList>
    </citation>
    <scope>NUCLEOTIDE SEQUENCE [LARGE SCALE GENOMIC DNA]</scope>
    <source>
        <strain evidence="2">T4</strain>
    </source>
</reference>
<accession>G2XXS0</accession>
<evidence type="ECO:0000313" key="1">
    <source>
        <dbReference type="EMBL" id="CCD45257.1"/>
    </source>
</evidence>
<gene>
    <name evidence="1" type="ORF">BofuT4_uP050470.1</name>
</gene>
<sequence>MLRYLGIRSFLVSPTNHYTDKIITSFRCLDKTESICRGGFFAAR</sequence>
<proteinExistence type="predicted"/>
<organism evidence="1 2">
    <name type="scientific">Botryotinia fuckeliana (strain T4)</name>
    <name type="common">Noble rot fungus</name>
    <name type="synonym">Botrytis cinerea</name>
    <dbReference type="NCBI Taxonomy" id="999810"/>
    <lineage>
        <taxon>Eukaryota</taxon>
        <taxon>Fungi</taxon>
        <taxon>Dikarya</taxon>
        <taxon>Ascomycota</taxon>
        <taxon>Pezizomycotina</taxon>
        <taxon>Leotiomycetes</taxon>
        <taxon>Helotiales</taxon>
        <taxon>Sclerotiniaceae</taxon>
        <taxon>Botrytis</taxon>
    </lineage>
</organism>
<dbReference type="AlphaFoldDB" id="G2XXS0"/>
<protein>
    <submittedName>
        <fullName evidence="1">Uncharacterized protein</fullName>
    </submittedName>
</protein>
<dbReference type="EMBL" id="FQ790276">
    <property type="protein sequence ID" value="CCD45257.1"/>
    <property type="molecule type" value="Genomic_DNA"/>
</dbReference>